<proteinExistence type="predicted"/>
<reference evidence="2 3" key="1">
    <citation type="journal article" date="2018" name="Sci. Rep.">
        <title>Raphidocelis subcapitata (=Pseudokirchneriella subcapitata) provides an insight into genome evolution and environmental adaptations in the Sphaeropleales.</title>
        <authorList>
            <person name="Suzuki S."/>
            <person name="Yamaguchi H."/>
            <person name="Nakajima N."/>
            <person name="Kawachi M."/>
        </authorList>
    </citation>
    <scope>NUCLEOTIDE SEQUENCE [LARGE SCALE GENOMIC DNA]</scope>
    <source>
        <strain evidence="2 3">NIES-35</strain>
    </source>
</reference>
<sequence length="722" mass="69835">MQPLKARHAAQSPPRRPPAAAGAGAEDCRAAPANQGAPPSGKQPPSMARRLRALLTSARASSGGGGSGSGSGGPHGERAPAAGAASSSSEGDTMRSAATARDQLQHGMGLQRNGSKPPSAPAWLRGSSSSSGSNLSSGGDRSRGGASSDAVESMGPLSAHLHRLNQQRASFSGSIRGDAPSSGPQAPPTAAPGAIHAGGAQWGSRASAWDGASTSAEVCMIGSVDDSFAAALSNLITDSAGAASPESCASVAVPVPAPPAVNRTSGGDGRGAAFQALLSVADVALQDSTARLALEEHKFAAAGALLRRTDSRALACGGPVGCVPSAACAPAMLQSVPEEGPAGLTPEAPPAQPPPAAPRRGGLPCAQGRPPLPHAAGLVARRLALAAGLGTPPPPGGVPLAAPPMPVAAAACGGPTAATMQRALLAAVANAHRHYGDSASDAATHSEIAVAASSASVSAAISACWAGAKATHGAVAASSTASSVNSWSPKADSGAAWFGARGASAALPPLDPGDRGSCTSISAGSAAPAFSGRAAAAAWGAAIGPSALQRAFLRGAAATRPGRAVAVRAGPECLGGIAYPAPLAGAAVPLAGQHSHLDCALLAAGAGQRLLPLFRTLPPASSPAAVFTPPAAAAAPHRAHQKYSQLQPTPLVTPPMQRGGSGGGGGGAPGQPAQTPDAAFEGPDGAGAADPPTVTASVGSCASVCCSRDGARARATSRRLFD</sequence>
<keyword evidence="3" id="KW-1185">Reference proteome</keyword>
<feature type="region of interest" description="Disordered" evidence="1">
    <location>
        <begin position="338"/>
        <end position="370"/>
    </location>
</feature>
<dbReference type="AlphaFoldDB" id="A0A2V0NZI9"/>
<protein>
    <submittedName>
        <fullName evidence="2">Uncharacterized protein</fullName>
    </submittedName>
</protein>
<accession>A0A2V0NZI9</accession>
<dbReference type="EMBL" id="BDRX01000034">
    <property type="protein sequence ID" value="GBF92739.1"/>
    <property type="molecule type" value="Genomic_DNA"/>
</dbReference>
<feature type="region of interest" description="Disordered" evidence="1">
    <location>
        <begin position="648"/>
        <end position="693"/>
    </location>
</feature>
<dbReference type="Proteomes" id="UP000247498">
    <property type="component" value="Unassembled WGS sequence"/>
</dbReference>
<evidence type="ECO:0000313" key="2">
    <source>
        <dbReference type="EMBL" id="GBF92739.1"/>
    </source>
</evidence>
<feature type="region of interest" description="Disordered" evidence="1">
    <location>
        <begin position="172"/>
        <end position="198"/>
    </location>
</feature>
<feature type="compositionally biased region" description="Pro residues" evidence="1">
    <location>
        <begin position="347"/>
        <end position="357"/>
    </location>
</feature>
<comment type="caution">
    <text evidence="2">The sequence shown here is derived from an EMBL/GenBank/DDBJ whole genome shotgun (WGS) entry which is preliminary data.</text>
</comment>
<feature type="compositionally biased region" description="Gly residues" evidence="1">
    <location>
        <begin position="659"/>
        <end position="669"/>
    </location>
</feature>
<feature type="compositionally biased region" description="Low complexity" evidence="1">
    <location>
        <begin position="125"/>
        <end position="148"/>
    </location>
</feature>
<feature type="compositionally biased region" description="Low complexity" evidence="1">
    <location>
        <begin position="9"/>
        <end position="33"/>
    </location>
</feature>
<evidence type="ECO:0000313" key="3">
    <source>
        <dbReference type="Proteomes" id="UP000247498"/>
    </source>
</evidence>
<feature type="region of interest" description="Disordered" evidence="1">
    <location>
        <begin position="1"/>
        <end position="154"/>
    </location>
</feature>
<feature type="compositionally biased region" description="Low complexity" evidence="1">
    <location>
        <begin position="79"/>
        <end position="91"/>
    </location>
</feature>
<dbReference type="InParanoid" id="A0A2V0NZI9"/>
<organism evidence="2 3">
    <name type="scientific">Raphidocelis subcapitata</name>
    <dbReference type="NCBI Taxonomy" id="307507"/>
    <lineage>
        <taxon>Eukaryota</taxon>
        <taxon>Viridiplantae</taxon>
        <taxon>Chlorophyta</taxon>
        <taxon>core chlorophytes</taxon>
        <taxon>Chlorophyceae</taxon>
        <taxon>CS clade</taxon>
        <taxon>Sphaeropleales</taxon>
        <taxon>Selenastraceae</taxon>
        <taxon>Raphidocelis</taxon>
    </lineage>
</organism>
<name>A0A2V0NZI9_9CHLO</name>
<gene>
    <name evidence="2" type="ORF">Rsub_05108</name>
</gene>
<feature type="compositionally biased region" description="Gly residues" evidence="1">
    <location>
        <begin position="62"/>
        <end position="74"/>
    </location>
</feature>
<evidence type="ECO:0000256" key="1">
    <source>
        <dbReference type="SAM" id="MobiDB-lite"/>
    </source>
</evidence>